<dbReference type="EMBL" id="PNCJ01000228">
    <property type="protein sequence ID" value="TMP26576.1"/>
    <property type="molecule type" value="Genomic_DNA"/>
</dbReference>
<dbReference type="GO" id="GO:0031177">
    <property type="term" value="F:phosphopantetheine binding"/>
    <property type="evidence" value="ECO:0007669"/>
    <property type="project" value="TreeGrafter"/>
</dbReference>
<evidence type="ECO:0000313" key="1">
    <source>
        <dbReference type="EMBL" id="TMP26576.1"/>
    </source>
</evidence>
<evidence type="ECO:0000313" key="2">
    <source>
        <dbReference type="Proteomes" id="UP000306719"/>
    </source>
</evidence>
<feature type="non-terminal residue" evidence="1">
    <location>
        <position position="121"/>
    </location>
</feature>
<sequence>RSVGELYLGCAGVARGYLNRPELTEERFIANTYHETHNTDCSPRLYRTGDLVRYRQDGRLEFIGRSDDQVKIRGFRIELGEVEHRLNQLDDVALSQVLARTVADGQQQLVAYVQPCITCET</sequence>
<dbReference type="GO" id="GO:0043041">
    <property type="term" value="P:amino acid activation for nonribosomal peptide biosynthetic process"/>
    <property type="evidence" value="ECO:0007669"/>
    <property type="project" value="TreeGrafter"/>
</dbReference>
<dbReference type="PANTHER" id="PTHR45527">
    <property type="entry name" value="NONRIBOSOMAL PEPTIDE SYNTHETASE"/>
    <property type="match status" value="1"/>
</dbReference>
<reference evidence="1 2" key="1">
    <citation type="submission" date="2018-01" db="EMBL/GenBank/DDBJ databases">
        <authorList>
            <person name="Paulsen S."/>
            <person name="Gram L.K."/>
        </authorList>
    </citation>
    <scope>NUCLEOTIDE SEQUENCE [LARGE SCALE GENOMIC DNA]</scope>
    <source>
        <strain evidence="1 2">S2599</strain>
    </source>
</reference>
<dbReference type="AlphaFoldDB" id="A0A5S3WIX9"/>
<dbReference type="Proteomes" id="UP000306719">
    <property type="component" value="Unassembled WGS sequence"/>
</dbReference>
<dbReference type="PANTHER" id="PTHR45527:SF1">
    <property type="entry name" value="FATTY ACID SYNTHASE"/>
    <property type="match status" value="1"/>
</dbReference>
<reference evidence="2" key="2">
    <citation type="submission" date="2019-06" db="EMBL/GenBank/DDBJ databases">
        <title>Co-occurence of chitin degradation, pigmentation and bioactivity in marine Pseudoalteromonas.</title>
        <authorList>
            <person name="Sonnenschein E.C."/>
            <person name="Bech P.K."/>
        </authorList>
    </citation>
    <scope>NUCLEOTIDE SEQUENCE [LARGE SCALE GENOMIC DNA]</scope>
    <source>
        <strain evidence="2">S2599</strain>
    </source>
</reference>
<name>A0A5S3WIX9_9GAMM</name>
<dbReference type="GO" id="GO:0044550">
    <property type="term" value="P:secondary metabolite biosynthetic process"/>
    <property type="evidence" value="ECO:0007669"/>
    <property type="project" value="TreeGrafter"/>
</dbReference>
<protein>
    <submittedName>
        <fullName evidence="1">Uncharacterized protein</fullName>
    </submittedName>
</protein>
<accession>A0A5S3WIX9</accession>
<organism evidence="1 2">
    <name type="scientific">Pseudoalteromonas rubra</name>
    <dbReference type="NCBI Taxonomy" id="43658"/>
    <lineage>
        <taxon>Bacteria</taxon>
        <taxon>Pseudomonadati</taxon>
        <taxon>Pseudomonadota</taxon>
        <taxon>Gammaproteobacteria</taxon>
        <taxon>Alteromonadales</taxon>
        <taxon>Pseudoalteromonadaceae</taxon>
        <taxon>Pseudoalteromonas</taxon>
    </lineage>
</organism>
<dbReference type="OrthoDB" id="9757559at2"/>
<dbReference type="SUPFAM" id="SSF56801">
    <property type="entry name" value="Acetyl-CoA synthetase-like"/>
    <property type="match status" value="1"/>
</dbReference>
<comment type="caution">
    <text evidence="1">The sequence shown here is derived from an EMBL/GenBank/DDBJ whole genome shotgun (WGS) entry which is preliminary data.</text>
</comment>
<feature type="non-terminal residue" evidence="1">
    <location>
        <position position="1"/>
    </location>
</feature>
<dbReference type="Gene3D" id="2.30.38.10">
    <property type="entry name" value="Luciferase, Domain 3"/>
    <property type="match status" value="1"/>
</dbReference>
<gene>
    <name evidence="1" type="ORF">CWB98_24165</name>
</gene>
<dbReference type="GO" id="GO:0005737">
    <property type="term" value="C:cytoplasm"/>
    <property type="evidence" value="ECO:0007669"/>
    <property type="project" value="TreeGrafter"/>
</dbReference>
<dbReference type="InterPro" id="IPR045851">
    <property type="entry name" value="AMP-bd_C_sf"/>
</dbReference>
<dbReference type="Gene3D" id="3.30.300.30">
    <property type="match status" value="1"/>
</dbReference>
<proteinExistence type="predicted"/>